<reference evidence="8 9" key="1">
    <citation type="journal article" date="2004" name="Nature">
        <title>Genome sequence of the ultrasmall unicellular red alga Cyanidioschyzon merolae 10D.</title>
        <authorList>
            <person name="Matsuzaki M."/>
            <person name="Misumi O."/>
            <person name="Shin-i T."/>
            <person name="Maruyama S."/>
            <person name="Takahara M."/>
            <person name="Miyagishima S."/>
            <person name="Mori T."/>
            <person name="Nishida K."/>
            <person name="Yagisawa F."/>
            <person name="Nishida K."/>
            <person name="Yoshida Y."/>
            <person name="Nishimura Y."/>
            <person name="Nakao S."/>
            <person name="Kobayashi T."/>
            <person name="Momoyama Y."/>
            <person name="Higashiyama T."/>
            <person name="Minoda A."/>
            <person name="Sano M."/>
            <person name="Nomoto H."/>
            <person name="Oishi K."/>
            <person name="Hayashi H."/>
            <person name="Ohta F."/>
            <person name="Nishizaka S."/>
            <person name="Haga S."/>
            <person name="Miura S."/>
            <person name="Morishita T."/>
            <person name="Kabeya Y."/>
            <person name="Terasawa K."/>
            <person name="Suzuki Y."/>
            <person name="Ishii Y."/>
            <person name="Asakawa S."/>
            <person name="Takano H."/>
            <person name="Ohta N."/>
            <person name="Kuroiwa H."/>
            <person name="Tanaka K."/>
            <person name="Shimizu N."/>
            <person name="Sugano S."/>
            <person name="Sato N."/>
            <person name="Nozaki H."/>
            <person name="Ogasawara N."/>
            <person name="Kohara Y."/>
            <person name="Kuroiwa T."/>
        </authorList>
    </citation>
    <scope>NUCLEOTIDE SEQUENCE [LARGE SCALE GENOMIC DNA]</scope>
    <source>
        <strain evidence="8 9">10D</strain>
    </source>
</reference>
<evidence type="ECO:0000256" key="2">
    <source>
        <dbReference type="ARBA" id="ARBA00010239"/>
    </source>
</evidence>
<evidence type="ECO:0000256" key="3">
    <source>
        <dbReference type="ARBA" id="ARBA00023015"/>
    </source>
</evidence>
<dbReference type="GO" id="GO:0043565">
    <property type="term" value="F:sequence-specific DNA binding"/>
    <property type="evidence" value="ECO:0007669"/>
    <property type="project" value="InterPro"/>
</dbReference>
<dbReference type="SMART" id="SM00401">
    <property type="entry name" value="ZnF_GATA"/>
    <property type="match status" value="1"/>
</dbReference>
<dbReference type="InterPro" id="IPR000679">
    <property type="entry name" value="Znf_GATA"/>
</dbReference>
<keyword evidence="3" id="KW-0805">Transcription regulation</keyword>
<keyword evidence="4" id="KW-0804">Transcription</keyword>
<dbReference type="RefSeq" id="XP_005539508.1">
    <property type="nucleotide sequence ID" value="XM_005539451.1"/>
</dbReference>
<reference evidence="8 9" key="2">
    <citation type="journal article" date="2007" name="BMC Biol.">
        <title>A 100%-complete sequence reveals unusually simple genomic features in the hot-spring red alga Cyanidioschyzon merolae.</title>
        <authorList>
            <person name="Nozaki H."/>
            <person name="Takano H."/>
            <person name="Misumi O."/>
            <person name="Terasawa K."/>
            <person name="Matsuzaki M."/>
            <person name="Maruyama S."/>
            <person name="Nishida K."/>
            <person name="Yagisawa F."/>
            <person name="Yoshida Y."/>
            <person name="Fujiwara T."/>
            <person name="Takio S."/>
            <person name="Tamura K."/>
            <person name="Chung S.J."/>
            <person name="Nakamura S."/>
            <person name="Kuroiwa H."/>
            <person name="Tanaka K."/>
            <person name="Sato N."/>
            <person name="Kuroiwa T."/>
        </authorList>
    </citation>
    <scope>NUCLEOTIDE SEQUENCE [LARGE SCALE GENOMIC DNA]</scope>
    <source>
        <strain evidence="8 9">10D</strain>
    </source>
</reference>
<comment type="subcellular location">
    <subcellularLocation>
        <location evidence="1">Nucleus</location>
    </subcellularLocation>
</comment>
<evidence type="ECO:0000313" key="8">
    <source>
        <dbReference type="EMBL" id="BAM83472.1"/>
    </source>
</evidence>
<evidence type="ECO:0000256" key="5">
    <source>
        <dbReference type="ARBA" id="ARBA00023242"/>
    </source>
</evidence>
<dbReference type="GO" id="GO:0006355">
    <property type="term" value="P:regulation of DNA-templated transcription"/>
    <property type="evidence" value="ECO:0007669"/>
    <property type="project" value="InterPro"/>
</dbReference>
<protein>
    <submittedName>
        <fullName evidence="8">Similar to SWI/SNF related, matrix associated, actin dependent regulator of chromatin, subfamily b</fullName>
    </submittedName>
</protein>
<dbReference type="OrthoDB" id="10258327at2759"/>
<keyword evidence="9" id="KW-1185">Reference proteome</keyword>
<gene>
    <name evidence="8" type="ORF">CYME_CMT559C</name>
</gene>
<dbReference type="STRING" id="280699.M1VIN6"/>
<dbReference type="EMBL" id="AP006502">
    <property type="protein sequence ID" value="BAM83472.1"/>
    <property type="molecule type" value="Genomic_DNA"/>
</dbReference>
<dbReference type="CDD" id="cd00202">
    <property type="entry name" value="ZnF_GATA"/>
    <property type="match status" value="1"/>
</dbReference>
<sequence length="344" mass="39148">MVQSVNLDTGQAEEFELKQGQCGAAQEPLIPIRIDVQWNDARVVDAFLWNQYEERLTPETFAPHLLRDLQQPMELANGVASAIREQIEQYSPFEHELFADRSELRLLFTLDVRIGNIQLQDTFEWDALSFESDPEQFSRMLCRELGLGTEFSTAIAHAIREQLQDVWAGVAYSQKSILESVHPRITIRDGEDWELPGPAVRVLSKEELEEVERREDRSARAMRRSQRKSGLSWGLAPAPTLRERSVDSTVFFGPRQAVAEERPKRRRNQNPVDSEGRPVVACSHCGRHPSKTPLMRVGPRGLKNEICNSCGLYYRKYGELPTHYKGYPIGPGYPPPPGSQEHDA</sequence>
<dbReference type="Pfam" id="PF00320">
    <property type="entry name" value="GATA"/>
    <property type="match status" value="1"/>
</dbReference>
<dbReference type="GO" id="GO:0000228">
    <property type="term" value="C:nuclear chromosome"/>
    <property type="evidence" value="ECO:0007669"/>
    <property type="project" value="InterPro"/>
</dbReference>
<dbReference type="KEGG" id="cme:CYME_CMT559C"/>
<dbReference type="Gramene" id="CMT559CT">
    <property type="protein sequence ID" value="CMT559CT"/>
    <property type="gene ID" value="CMT559C"/>
</dbReference>
<evidence type="ECO:0000256" key="6">
    <source>
        <dbReference type="SAM" id="MobiDB-lite"/>
    </source>
</evidence>
<dbReference type="GO" id="GO:0006338">
    <property type="term" value="P:chromatin remodeling"/>
    <property type="evidence" value="ECO:0007669"/>
    <property type="project" value="InterPro"/>
</dbReference>
<evidence type="ECO:0000256" key="4">
    <source>
        <dbReference type="ARBA" id="ARBA00023163"/>
    </source>
</evidence>
<dbReference type="OMA" id="NNRRMEI"/>
<name>M1VIN6_CYAM1</name>
<dbReference type="PANTHER" id="PTHR10019">
    <property type="entry name" value="SNF5"/>
    <property type="match status" value="1"/>
</dbReference>
<organism evidence="8 9">
    <name type="scientific">Cyanidioschyzon merolae (strain NIES-3377 / 10D)</name>
    <name type="common">Unicellular red alga</name>
    <dbReference type="NCBI Taxonomy" id="280699"/>
    <lineage>
        <taxon>Eukaryota</taxon>
        <taxon>Rhodophyta</taxon>
        <taxon>Bangiophyceae</taxon>
        <taxon>Cyanidiales</taxon>
        <taxon>Cyanidiaceae</taxon>
        <taxon>Cyanidioschyzon</taxon>
    </lineage>
</organism>
<comment type="similarity">
    <text evidence="2">Belongs to the SNF5 family.</text>
</comment>
<proteinExistence type="inferred from homology"/>
<feature type="region of interest" description="Disordered" evidence="6">
    <location>
        <begin position="258"/>
        <end position="279"/>
    </location>
</feature>
<dbReference type="GO" id="GO:0008270">
    <property type="term" value="F:zinc ion binding"/>
    <property type="evidence" value="ECO:0007669"/>
    <property type="project" value="InterPro"/>
</dbReference>
<dbReference type="GeneID" id="16997645"/>
<dbReference type="Proteomes" id="UP000007014">
    <property type="component" value="Chromosome 20"/>
</dbReference>
<dbReference type="Pfam" id="PF04855">
    <property type="entry name" value="SNF5"/>
    <property type="match status" value="1"/>
</dbReference>
<evidence type="ECO:0000256" key="1">
    <source>
        <dbReference type="ARBA" id="ARBA00004123"/>
    </source>
</evidence>
<feature type="domain" description="GATA-type" evidence="7">
    <location>
        <begin position="276"/>
        <end position="329"/>
    </location>
</feature>
<evidence type="ECO:0000313" key="9">
    <source>
        <dbReference type="Proteomes" id="UP000007014"/>
    </source>
</evidence>
<accession>M1VIN6</accession>
<dbReference type="eggNOG" id="KOG1649">
    <property type="taxonomic scope" value="Eukaryota"/>
</dbReference>
<dbReference type="Gene3D" id="3.30.50.10">
    <property type="entry name" value="Erythroid Transcription Factor GATA-1, subunit A"/>
    <property type="match status" value="1"/>
</dbReference>
<evidence type="ECO:0000259" key="7">
    <source>
        <dbReference type="SMART" id="SM00401"/>
    </source>
</evidence>
<dbReference type="HOGENOM" id="CLU_807428_0_0_1"/>
<dbReference type="InterPro" id="IPR013088">
    <property type="entry name" value="Znf_NHR/GATA"/>
</dbReference>
<dbReference type="InterPro" id="IPR006939">
    <property type="entry name" value="SNF5"/>
</dbReference>
<keyword evidence="5" id="KW-0539">Nucleus</keyword>
<dbReference type="AlphaFoldDB" id="M1VIN6"/>
<feature type="region of interest" description="Disordered" evidence="6">
    <location>
        <begin position="211"/>
        <end position="236"/>
    </location>
</feature>
<dbReference type="SUPFAM" id="SSF57716">
    <property type="entry name" value="Glucocorticoid receptor-like (DNA-binding domain)"/>
    <property type="match status" value="1"/>
</dbReference>